<dbReference type="PANTHER" id="PTHR30146">
    <property type="entry name" value="LACI-RELATED TRANSCRIPTIONAL REPRESSOR"/>
    <property type="match status" value="1"/>
</dbReference>
<dbReference type="AlphaFoldDB" id="A0A402B165"/>
<sequence>MTARMTIYDIARLAGVSKSTVSRVLTNSSRVDKETVKRVRQVMEEHNYIPSLHASSLKGKNQFIGIVVPRLNWSMMPDIFLGVSDIIDESPYEVVLFTESNAPDYQEVIERLQVNRLVAGLLVVPNTPIPDDMVKLPQKGIPVVLMNLLGFPSLLPRVSSDNAGGVREAVRYLISLGHTRIAYIHGGSEFPCSQERYEGYCAALREANIEVTDTFYFPGSFDYIDGTHAIEAIVQMPVESRPTALFASNDIEAYGALKRAEELQLHIPEDLALIGFDDIPPSIYTRPALTTVKQPFQELGQCATDLLLSLLDPERPFPDRWHQQAVRIQPEPSSSMSLNIMDLRLPTPLVIRESAGNKIPSKSSNSPATLG</sequence>
<reference evidence="7" key="1">
    <citation type="submission" date="2018-12" db="EMBL/GenBank/DDBJ databases">
        <title>Tengunoibacter tsumagoiensis gen. nov., sp. nov., Dictyobacter kobayashii sp. nov., D. alpinus sp. nov., and D. joshuensis sp. nov. and description of Dictyobacteraceae fam. nov. within the order Ktedonobacterales isolated from Tengu-no-mugimeshi.</title>
        <authorList>
            <person name="Wang C.M."/>
            <person name="Zheng Y."/>
            <person name="Sakai Y."/>
            <person name="Toyoda A."/>
            <person name="Minakuchi Y."/>
            <person name="Abe K."/>
            <person name="Yokota A."/>
            <person name="Yabe S."/>
        </authorList>
    </citation>
    <scope>NUCLEOTIDE SEQUENCE [LARGE SCALE GENOMIC DNA]</scope>
    <source>
        <strain evidence="7">Uno16</strain>
    </source>
</reference>
<dbReference type="InterPro" id="IPR000843">
    <property type="entry name" value="HTH_LacI"/>
</dbReference>
<keyword evidence="1" id="KW-0805">Transcription regulation</keyword>
<keyword evidence="3" id="KW-0804">Transcription</keyword>
<dbReference type="EMBL" id="BIFT01000001">
    <property type="protein sequence ID" value="GCE25086.1"/>
    <property type="molecule type" value="Genomic_DNA"/>
</dbReference>
<keyword evidence="7" id="KW-1185">Reference proteome</keyword>
<gene>
    <name evidence="6" type="primary">lacI_2</name>
    <name evidence="6" type="ORF">KDA_05700</name>
</gene>
<dbReference type="CDD" id="cd01392">
    <property type="entry name" value="HTH_LacI"/>
    <property type="match status" value="1"/>
</dbReference>
<organism evidence="6 7">
    <name type="scientific">Dictyobacter alpinus</name>
    <dbReference type="NCBI Taxonomy" id="2014873"/>
    <lineage>
        <taxon>Bacteria</taxon>
        <taxon>Bacillati</taxon>
        <taxon>Chloroflexota</taxon>
        <taxon>Ktedonobacteria</taxon>
        <taxon>Ktedonobacterales</taxon>
        <taxon>Dictyobacteraceae</taxon>
        <taxon>Dictyobacter</taxon>
    </lineage>
</organism>
<keyword evidence="2" id="KW-0238">DNA-binding</keyword>
<evidence type="ECO:0000256" key="3">
    <source>
        <dbReference type="ARBA" id="ARBA00023163"/>
    </source>
</evidence>
<evidence type="ECO:0000256" key="2">
    <source>
        <dbReference type="ARBA" id="ARBA00023125"/>
    </source>
</evidence>
<protein>
    <submittedName>
        <fullName evidence="6">LacI family transcriptional regulator</fullName>
    </submittedName>
</protein>
<dbReference type="OrthoDB" id="9784962at2"/>
<dbReference type="PROSITE" id="PS50943">
    <property type="entry name" value="HTH_CROC1"/>
    <property type="match status" value="1"/>
</dbReference>
<evidence type="ECO:0000256" key="1">
    <source>
        <dbReference type="ARBA" id="ARBA00023015"/>
    </source>
</evidence>
<evidence type="ECO:0000313" key="7">
    <source>
        <dbReference type="Proteomes" id="UP000287171"/>
    </source>
</evidence>
<proteinExistence type="predicted"/>
<dbReference type="PROSITE" id="PS50932">
    <property type="entry name" value="HTH_LACI_2"/>
    <property type="match status" value="1"/>
</dbReference>
<dbReference type="InterPro" id="IPR001387">
    <property type="entry name" value="Cro/C1-type_HTH"/>
</dbReference>
<evidence type="ECO:0000259" key="5">
    <source>
        <dbReference type="PROSITE" id="PS50943"/>
    </source>
</evidence>
<dbReference type="SMART" id="SM00354">
    <property type="entry name" value="HTH_LACI"/>
    <property type="match status" value="1"/>
</dbReference>
<dbReference type="Proteomes" id="UP000287171">
    <property type="component" value="Unassembled WGS sequence"/>
</dbReference>
<name>A0A402B165_9CHLR</name>
<dbReference type="InterPro" id="IPR010982">
    <property type="entry name" value="Lambda_DNA-bd_dom_sf"/>
</dbReference>
<evidence type="ECO:0000313" key="6">
    <source>
        <dbReference type="EMBL" id="GCE25086.1"/>
    </source>
</evidence>
<dbReference type="PRINTS" id="PR00036">
    <property type="entry name" value="HTHLACI"/>
</dbReference>
<dbReference type="PANTHER" id="PTHR30146:SF109">
    <property type="entry name" value="HTH-TYPE TRANSCRIPTIONAL REGULATOR GALS"/>
    <property type="match status" value="1"/>
</dbReference>
<dbReference type="Pfam" id="PF13377">
    <property type="entry name" value="Peripla_BP_3"/>
    <property type="match status" value="1"/>
</dbReference>
<feature type="domain" description="HTH cro/C1-type" evidence="5">
    <location>
        <begin position="5"/>
        <end position="49"/>
    </location>
</feature>
<dbReference type="GO" id="GO:0003700">
    <property type="term" value="F:DNA-binding transcription factor activity"/>
    <property type="evidence" value="ECO:0007669"/>
    <property type="project" value="TreeGrafter"/>
</dbReference>
<dbReference type="GO" id="GO:0000976">
    <property type="term" value="F:transcription cis-regulatory region binding"/>
    <property type="evidence" value="ECO:0007669"/>
    <property type="project" value="TreeGrafter"/>
</dbReference>
<dbReference type="CDD" id="cd06267">
    <property type="entry name" value="PBP1_LacI_sugar_binding-like"/>
    <property type="match status" value="1"/>
</dbReference>
<accession>A0A402B165</accession>
<dbReference type="InterPro" id="IPR046335">
    <property type="entry name" value="LacI/GalR-like_sensor"/>
</dbReference>
<dbReference type="SUPFAM" id="SSF47413">
    <property type="entry name" value="lambda repressor-like DNA-binding domains"/>
    <property type="match status" value="1"/>
</dbReference>
<comment type="caution">
    <text evidence="6">The sequence shown here is derived from an EMBL/GenBank/DDBJ whole genome shotgun (WGS) entry which is preliminary data.</text>
</comment>
<evidence type="ECO:0000259" key="4">
    <source>
        <dbReference type="PROSITE" id="PS50932"/>
    </source>
</evidence>
<dbReference type="Gene3D" id="3.40.50.2300">
    <property type="match status" value="2"/>
</dbReference>
<feature type="domain" description="HTH lacI-type" evidence="4">
    <location>
        <begin position="5"/>
        <end position="59"/>
    </location>
</feature>
<dbReference type="Pfam" id="PF00356">
    <property type="entry name" value="LacI"/>
    <property type="match status" value="1"/>
</dbReference>
<dbReference type="PROSITE" id="PS00356">
    <property type="entry name" value="HTH_LACI_1"/>
    <property type="match status" value="1"/>
</dbReference>
<dbReference type="Gene3D" id="1.10.260.40">
    <property type="entry name" value="lambda repressor-like DNA-binding domains"/>
    <property type="match status" value="1"/>
</dbReference>
<dbReference type="SUPFAM" id="SSF53822">
    <property type="entry name" value="Periplasmic binding protein-like I"/>
    <property type="match status" value="1"/>
</dbReference>
<dbReference type="RefSeq" id="WP_126625716.1">
    <property type="nucleotide sequence ID" value="NZ_BIFT01000001.1"/>
</dbReference>
<dbReference type="InterPro" id="IPR028082">
    <property type="entry name" value="Peripla_BP_I"/>
</dbReference>